<dbReference type="RefSeq" id="WP_194739057.1">
    <property type="nucleotide sequence ID" value="NZ_JADKYY010000005.1"/>
</dbReference>
<dbReference type="Pfam" id="PF04422">
    <property type="entry name" value="FrhB_FdhB_N"/>
    <property type="match status" value="1"/>
</dbReference>
<evidence type="ECO:0000259" key="1">
    <source>
        <dbReference type="Pfam" id="PF04422"/>
    </source>
</evidence>
<dbReference type="InterPro" id="IPR007525">
    <property type="entry name" value="FrhB_FdhB_C"/>
</dbReference>
<dbReference type="GO" id="GO:0052592">
    <property type="term" value="F:oxidoreductase activity, acting on CH or CH2 groups, with an iron-sulfur protein as acceptor"/>
    <property type="evidence" value="ECO:0007669"/>
    <property type="project" value="TreeGrafter"/>
</dbReference>
<sequence>MKKYMEAKILFDTVISNDYCIGCGVCALVDDSPFRIELDKYGKLVATASKEALSISTAKVLDVCPFSGVSKNEDELSDIFFDKNIGYTKEIGKFISCYAGYVKEGSFREKGSSGGFAKWIGCELLKRNKIDYFVQLQANEDESQTDLLFDYAIFNDAEAVIKGSKSAYHPSTLANIVKKIKAMEGRFAITGVPCNIKAIRLLSLQYPELRSKIKYTIGIVCGGMKTANYSKLVGWELGIHPESLTKIDFRGKFDNRPANEKIYKVWSTNKRQESRDVSQIYGTGYAAGFFKPNPCDFCDDVLAETADISIGDAWLKKYVKDPKGTSLIVVRNQELHKILSDSLGQDTIFLESITAEEAASAQAGGLRHRRDGLSRRLMKKEKRGIWVPTKRVKPNEFEITFKRKLVYDLREKIAKKSHVAFVKALEKNDLKVFHKIMDPYILEFGIVNFFDLAPRLPRRVLMYIKRKIGR</sequence>
<reference evidence="3" key="1">
    <citation type="submission" date="2020-11" db="EMBL/GenBank/DDBJ databases">
        <title>Genome seq and assembly of Planobacterium sp.</title>
        <authorList>
            <person name="Chhetri G."/>
        </authorList>
    </citation>
    <scope>NUCLEOTIDE SEQUENCE</scope>
    <source>
        <strain evidence="3">GCR5</strain>
    </source>
</reference>
<name>A0A930YVI9_9FLAO</name>
<feature type="domain" description="Coenzyme F420 hydrogenase/dehydrogenase beta subunit N-terminal" evidence="1">
    <location>
        <begin position="97"/>
        <end position="177"/>
    </location>
</feature>
<gene>
    <name evidence="3" type="ORF">IC612_04860</name>
</gene>
<evidence type="ECO:0000313" key="3">
    <source>
        <dbReference type="EMBL" id="MBF5027124.1"/>
    </source>
</evidence>
<dbReference type="PANTHER" id="PTHR31332:SF0">
    <property type="entry name" value="7-HYDROXYMETHYL CHLOROPHYLL A REDUCTASE, CHLOROPLASTIC"/>
    <property type="match status" value="1"/>
</dbReference>
<dbReference type="AlphaFoldDB" id="A0A930YVI9"/>
<dbReference type="Pfam" id="PF04432">
    <property type="entry name" value="FrhB_FdhB_C"/>
    <property type="match status" value="1"/>
</dbReference>
<dbReference type="Proteomes" id="UP000694480">
    <property type="component" value="Unassembled WGS sequence"/>
</dbReference>
<keyword evidence="4" id="KW-1185">Reference proteome</keyword>
<dbReference type="EMBL" id="JADKYY010000005">
    <property type="protein sequence ID" value="MBF5027124.1"/>
    <property type="molecule type" value="Genomic_DNA"/>
</dbReference>
<proteinExistence type="predicted"/>
<evidence type="ECO:0000313" key="4">
    <source>
        <dbReference type="Proteomes" id="UP000694480"/>
    </source>
</evidence>
<accession>A0A930YVI9</accession>
<feature type="domain" description="Coenzyme F420 hydrogenase/dehydrogenase beta subunit C-terminal" evidence="2">
    <location>
        <begin position="186"/>
        <end position="354"/>
    </location>
</feature>
<protein>
    <submittedName>
        <fullName evidence="3">Coenzyme F420 hydrogenase/dehydrogenase, beta subunit C-terminal domain</fullName>
    </submittedName>
</protein>
<dbReference type="InterPro" id="IPR007516">
    <property type="entry name" value="Co_F420_Hydgase/DH_bsu_N"/>
</dbReference>
<dbReference type="InterPro" id="IPR045220">
    <property type="entry name" value="FRHB/FDHB/HCAR-like"/>
</dbReference>
<comment type="caution">
    <text evidence="3">The sequence shown here is derived from an EMBL/GenBank/DDBJ whole genome shotgun (WGS) entry which is preliminary data.</text>
</comment>
<dbReference type="PANTHER" id="PTHR31332">
    <property type="entry name" value="7-HYDROXYMETHYL CHLOROPHYLL A REDUCTASE, CHLOROPLASTIC"/>
    <property type="match status" value="1"/>
</dbReference>
<organism evidence="3 4">
    <name type="scientific">Planobacterium oryzisoli</name>
    <dbReference type="NCBI Taxonomy" id="2771435"/>
    <lineage>
        <taxon>Bacteria</taxon>
        <taxon>Pseudomonadati</taxon>
        <taxon>Bacteroidota</taxon>
        <taxon>Flavobacteriia</taxon>
        <taxon>Flavobacteriales</taxon>
        <taxon>Weeksellaceae</taxon>
        <taxon>Chryseobacterium group</taxon>
        <taxon>Chryseobacterium</taxon>
    </lineage>
</organism>
<evidence type="ECO:0000259" key="2">
    <source>
        <dbReference type="Pfam" id="PF04432"/>
    </source>
</evidence>